<organism evidence="1 2">
    <name type="scientific">Sphaerodactylus townsendi</name>
    <dbReference type="NCBI Taxonomy" id="933632"/>
    <lineage>
        <taxon>Eukaryota</taxon>
        <taxon>Metazoa</taxon>
        <taxon>Chordata</taxon>
        <taxon>Craniata</taxon>
        <taxon>Vertebrata</taxon>
        <taxon>Euteleostomi</taxon>
        <taxon>Lepidosauria</taxon>
        <taxon>Squamata</taxon>
        <taxon>Bifurcata</taxon>
        <taxon>Gekkota</taxon>
        <taxon>Sphaerodactylidae</taxon>
        <taxon>Sphaerodactylus</taxon>
    </lineage>
</organism>
<reference evidence="1" key="1">
    <citation type="submission" date="2021-08" db="EMBL/GenBank/DDBJ databases">
        <title>The first chromosome-level gecko genome reveals the dynamic sex chromosomes of Neotropical dwarf geckos (Sphaerodactylidae: Sphaerodactylus).</title>
        <authorList>
            <person name="Pinto B.J."/>
            <person name="Keating S.E."/>
            <person name="Gamble T."/>
        </authorList>
    </citation>
    <scope>NUCLEOTIDE SEQUENCE</scope>
    <source>
        <strain evidence="1">TG3544</strain>
    </source>
</reference>
<evidence type="ECO:0000313" key="1">
    <source>
        <dbReference type="EMBL" id="KAH8003976.1"/>
    </source>
</evidence>
<proteinExistence type="predicted"/>
<sequence length="608" mass="69196">MEEKPELAETVRKQLLEIQQCWAELESATQAKAQQLLEATKADRLVQNYVDLDKRLLCMENQLQGVEAGPDLASVNSNLKKLQQPVAVQSRPCPSHPSPVCLITLHGAAAAQKPLLLLLLLPHVLPGAKSSFMPATCCLLAWEDRGLAGKEQAVPSMETQVEEWCQEVGDLQAQVSALPLEAVSKEMVDDQQNTVGTRIVRLLEPLKERRRILLASKEVHQVSHDLEDEILWMQDRLPLAMLKDHGSNLQTVQQFIKKNQNLRREIQVHKPHTDDVLERASAIAAVKSPEVDSVRVLLEKLSELWGALQEGAEQRQQLLDATYQVQQYYFDVAEVETWLSEQELFMMNEEKGKDEQSTLQLLKKHLVTEQAVENYAETIAQLSRQCRALLELGHPDSEQISRRQSQVDRLYVSLKDLVEEQKAKLEQQYWLYQLNREVDELEHWIAEKEVVAGSPELGQDYEHDLQLLQEKFTEFASETGSIGNERISAVNQMVDELIDYGHADAATIAEWKDGVNEAWADLLELMETRAQLLAASHELHKFFNDCKDVLSQIEEKKQRLPEVTARESKASAGTLKRILSSFEHDIQVLVIQRQKNRGGWEMEMLRGN</sequence>
<gene>
    <name evidence="1" type="primary">SPTBN4_2</name>
    <name evidence="1" type="ORF">K3G42_001097</name>
</gene>
<accession>A0ACB8FFV2</accession>
<keyword evidence="2" id="KW-1185">Reference proteome</keyword>
<comment type="caution">
    <text evidence="1">The sequence shown here is derived from an EMBL/GenBank/DDBJ whole genome shotgun (WGS) entry which is preliminary data.</text>
</comment>
<dbReference type="Proteomes" id="UP000827872">
    <property type="component" value="Linkage Group LG04"/>
</dbReference>
<evidence type="ECO:0000313" key="2">
    <source>
        <dbReference type="Proteomes" id="UP000827872"/>
    </source>
</evidence>
<protein>
    <submittedName>
        <fullName evidence="1">Spectrin beta chain, non-erythrocytic 4</fullName>
    </submittedName>
</protein>
<name>A0ACB8FFV2_9SAUR</name>
<dbReference type="EMBL" id="CM037617">
    <property type="protein sequence ID" value="KAH8003976.1"/>
    <property type="molecule type" value="Genomic_DNA"/>
</dbReference>